<accession>A0AAD4XCX2</accession>
<keyword evidence="3" id="KW-1185">Reference proteome</keyword>
<evidence type="ECO:0000256" key="1">
    <source>
        <dbReference type="SAM" id="MobiDB-lite"/>
    </source>
</evidence>
<dbReference type="AlphaFoldDB" id="A0AAD4XCX2"/>
<dbReference type="EMBL" id="JAJJMB010011222">
    <property type="protein sequence ID" value="KAI3903194.1"/>
    <property type="molecule type" value="Genomic_DNA"/>
</dbReference>
<protein>
    <submittedName>
        <fullName evidence="2">Uncharacterized protein</fullName>
    </submittedName>
</protein>
<reference evidence="2" key="1">
    <citation type="submission" date="2022-04" db="EMBL/GenBank/DDBJ databases">
        <title>A functionally conserved STORR gene fusion in Papaver species that diverged 16.8 million years ago.</title>
        <authorList>
            <person name="Catania T."/>
        </authorList>
    </citation>
    <scope>NUCLEOTIDE SEQUENCE</scope>
    <source>
        <strain evidence="2">S-188037</strain>
    </source>
</reference>
<gene>
    <name evidence="2" type="ORF">MKW98_031848</name>
</gene>
<sequence>MLKGFQERIVFYNWPAYYNSLAQDDEDDSIVVRMTKTTLSAASITPPRWTLNLSYYLSASLVRRSPSPRKMSASPCRTPPSRGESPDRHSHESPRKRSRSHREPARSRSPLQQNFEANGLYNGQVASFE</sequence>
<proteinExistence type="predicted"/>
<comment type="caution">
    <text evidence="2">The sequence shown here is derived from an EMBL/GenBank/DDBJ whole genome shotgun (WGS) entry which is preliminary data.</text>
</comment>
<evidence type="ECO:0000313" key="2">
    <source>
        <dbReference type="EMBL" id="KAI3903194.1"/>
    </source>
</evidence>
<feature type="compositionally biased region" description="Basic and acidic residues" evidence="1">
    <location>
        <begin position="84"/>
        <end position="106"/>
    </location>
</feature>
<organism evidence="2 3">
    <name type="scientific">Papaver atlanticum</name>
    <dbReference type="NCBI Taxonomy" id="357466"/>
    <lineage>
        <taxon>Eukaryota</taxon>
        <taxon>Viridiplantae</taxon>
        <taxon>Streptophyta</taxon>
        <taxon>Embryophyta</taxon>
        <taxon>Tracheophyta</taxon>
        <taxon>Spermatophyta</taxon>
        <taxon>Magnoliopsida</taxon>
        <taxon>Ranunculales</taxon>
        <taxon>Papaveraceae</taxon>
        <taxon>Papaveroideae</taxon>
        <taxon>Papaver</taxon>
    </lineage>
</organism>
<dbReference type="Proteomes" id="UP001202328">
    <property type="component" value="Unassembled WGS sequence"/>
</dbReference>
<name>A0AAD4XCX2_9MAGN</name>
<evidence type="ECO:0000313" key="3">
    <source>
        <dbReference type="Proteomes" id="UP001202328"/>
    </source>
</evidence>
<feature type="region of interest" description="Disordered" evidence="1">
    <location>
        <begin position="64"/>
        <end position="129"/>
    </location>
</feature>